<proteinExistence type="evidence at transcript level"/>
<protein>
    <submittedName>
        <fullName evidence="1">Beta-1,4-galactosyltransferase</fullName>
    </submittedName>
</protein>
<evidence type="ECO:0000313" key="1">
    <source>
        <dbReference type="EMBL" id="CAA34394.1"/>
    </source>
</evidence>
<dbReference type="PIR" id="S08035">
    <property type="entry name" value="S08035"/>
</dbReference>
<reference evidence="1" key="1">
    <citation type="submission" date="1989-08" db="EMBL/GenBank/DDBJ databases">
        <authorList>
            <person name="Ramesh R."/>
            <person name="Modak S.P."/>
        </authorList>
    </citation>
    <scope>NUCLEOTIDE SEQUENCE</scope>
</reference>
<organism evidence="1">
    <name type="scientific">Gallus gallus</name>
    <name type="common">Chicken</name>
    <dbReference type="NCBI Taxonomy" id="9031"/>
    <lineage>
        <taxon>Eukaryota</taxon>
        <taxon>Metazoa</taxon>
        <taxon>Chordata</taxon>
        <taxon>Craniata</taxon>
        <taxon>Vertebrata</taxon>
        <taxon>Euteleostomi</taxon>
        <taxon>Archelosauria</taxon>
        <taxon>Archosauria</taxon>
        <taxon>Dinosauria</taxon>
        <taxon>Saurischia</taxon>
        <taxon>Theropoda</taxon>
        <taxon>Coelurosauria</taxon>
        <taxon>Aves</taxon>
        <taxon>Neognathae</taxon>
        <taxon>Galloanserae</taxon>
        <taxon>Galliformes</taxon>
        <taxon>Phasianidae</taxon>
        <taxon>Phasianinae</taxon>
        <taxon>Gallus</taxon>
    </lineage>
</organism>
<dbReference type="GO" id="GO:0016757">
    <property type="term" value="F:glycosyltransferase activity"/>
    <property type="evidence" value="ECO:0007669"/>
    <property type="project" value="UniProtKB-KW"/>
</dbReference>
<dbReference type="AlphaFoldDB" id="Q90580"/>
<keyword evidence="1" id="KW-0808">Transferase</keyword>
<feature type="non-terminal residue" evidence="1">
    <location>
        <position position="1"/>
    </location>
</feature>
<accession>Q90580</accession>
<name>Q90580_CHICK</name>
<dbReference type="EMBL" id="X16336">
    <property type="protein sequence ID" value="CAA34394.1"/>
    <property type="molecule type" value="mRNA"/>
</dbReference>
<keyword evidence="1" id="KW-0328">Glycosyltransferase</keyword>
<sequence>TSTTACRDHRVCVAIEYIMWCYQSRQKAHTTWVECSCDGLNSLTYSVLEVQRMSLA</sequence>